<dbReference type="EMBL" id="LR215050">
    <property type="protein sequence ID" value="VEU82371.1"/>
    <property type="molecule type" value="Genomic_DNA"/>
</dbReference>
<dbReference type="GO" id="GO:0004386">
    <property type="term" value="F:helicase activity"/>
    <property type="evidence" value="ECO:0007669"/>
    <property type="project" value="UniProtKB-KW"/>
</dbReference>
<reference evidence="5 6" key="1">
    <citation type="submission" date="2019-01" db="EMBL/GenBank/DDBJ databases">
        <authorList>
            <consortium name="Pathogen Informatics"/>
        </authorList>
    </citation>
    <scope>NUCLEOTIDE SEQUENCE [LARGE SCALE GENOMIC DNA]</scope>
    <source>
        <strain evidence="5 6">NCTC10172</strain>
    </source>
</reference>
<dbReference type="InterPro" id="IPR038726">
    <property type="entry name" value="PDDEXK_AddAB-type"/>
</dbReference>
<evidence type="ECO:0000259" key="4">
    <source>
        <dbReference type="Pfam" id="PF12705"/>
    </source>
</evidence>
<evidence type="ECO:0000256" key="1">
    <source>
        <dbReference type="ARBA" id="ARBA00022763"/>
    </source>
</evidence>
<dbReference type="STRING" id="1408416.GCA_000702765_01037"/>
<feature type="domain" description="PD-(D/E)XK endonuclease-like" evidence="4">
    <location>
        <begin position="458"/>
        <end position="690"/>
    </location>
</feature>
<evidence type="ECO:0000256" key="2">
    <source>
        <dbReference type="ARBA" id="ARBA00022806"/>
    </source>
</evidence>
<dbReference type="Pfam" id="PF12705">
    <property type="entry name" value="PDDEXK_1"/>
    <property type="match status" value="1"/>
</dbReference>
<protein>
    <submittedName>
        <fullName evidence="5">Inactivated superfamily I helicase</fullName>
    </submittedName>
</protein>
<keyword evidence="2 5" id="KW-0347">Helicase</keyword>
<sequence length="804" mass="95530">MKIKELFNILNKNDLLVLNNAIKNEFIAYKSTYELKNRKILPFKVLGEKDFLNYITFSCDDEVILNALESLNLPISIINEMLSFIQYDIKNHEALMKFYEANEKFFNKHQKFMNYIQDKKIYFIEEPIYLKEVLKKLNISYEVIHLTYENEVNVKKFTSKQHELLHLFEDILKELSNGTRLGDLYLSNVTEADLKEIKKYASIYQIPINLNEKVNLFDYKLTKELAKLSISELRILLNDELTLKKKYEDYINFDENLFNQIIDHFIEIINKYPNDYEEKLLHQVLLYELKSRNIQLDSIKDAINVVSLDSIPYLVDKKVYIIHAVYEVFPSIYKDNAYLSDKEKKLIGYPTSQELNLHTYNYLSNLIKHENIKYISFSIKDKYTTYAPSDIILPYVKKDFDDLNINDLTSNRAISIYKDLFKNNESGKNLVMFTPGFKLNPDEKRRMDLYLKQSIIKFTPTQLIEYIKSPFMFYIKHILLLSNYKIDVSTKIGNFFHTLVEVMYLINFKDVVEVEKSSLNDPELIIYIEKHINLDVDSNKLFEDVKTIYFKHEINLVNKIVYENDFISLDKKLAIETLFFVDKNKERMIRALTLLLELESDEPSYKLYVEKEISYQNYKGRADLIKVHPDERSFSIMDFKSSAKESFSKDKIIELLTILDENYDAKINLKQLSLLQLIIYAYLLSVNDEKLIFRDVSFFSFLESDLKLNSLQTTDLNTKYYISRDNRKIESYELTDLYQKLESLLGEVAYRIKNLLFENEVRKSTDYKHNLKNEDYKAFQAITFYSKYSLEQLEDSLEDDWTIN</sequence>
<evidence type="ECO:0000313" key="6">
    <source>
        <dbReference type="Proteomes" id="UP000290909"/>
    </source>
</evidence>
<dbReference type="KEGG" id="ahk:NCTC10172_00381"/>
<keyword evidence="2 5" id="KW-0547">Nucleotide-binding</keyword>
<accession>A0A449BIS3</accession>
<organism evidence="5 6">
    <name type="scientific">Acholeplasma hippikon</name>
    <dbReference type="NCBI Taxonomy" id="264636"/>
    <lineage>
        <taxon>Bacteria</taxon>
        <taxon>Bacillati</taxon>
        <taxon>Mycoplasmatota</taxon>
        <taxon>Mollicutes</taxon>
        <taxon>Acholeplasmatales</taxon>
        <taxon>Acholeplasmataceae</taxon>
        <taxon>Acholeplasma</taxon>
    </lineage>
</organism>
<evidence type="ECO:0000256" key="3">
    <source>
        <dbReference type="ARBA" id="ARBA00023204"/>
    </source>
</evidence>
<name>A0A449BIS3_9MOLU</name>
<gene>
    <name evidence="5" type="ORF">NCTC10172_00381</name>
</gene>
<keyword evidence="6" id="KW-1185">Reference proteome</keyword>
<proteinExistence type="predicted"/>
<dbReference type="GO" id="GO:0006281">
    <property type="term" value="P:DNA repair"/>
    <property type="evidence" value="ECO:0007669"/>
    <property type="project" value="UniProtKB-KW"/>
</dbReference>
<evidence type="ECO:0000313" key="5">
    <source>
        <dbReference type="EMBL" id="VEU82371.1"/>
    </source>
</evidence>
<dbReference type="AlphaFoldDB" id="A0A449BIS3"/>
<keyword evidence="2 5" id="KW-0067">ATP-binding</keyword>
<keyword evidence="3" id="KW-0234">DNA repair</keyword>
<keyword evidence="1" id="KW-0227">DNA damage</keyword>
<dbReference type="Proteomes" id="UP000290909">
    <property type="component" value="Chromosome"/>
</dbReference>
<keyword evidence="2 5" id="KW-0378">Hydrolase</keyword>